<proteinExistence type="predicted"/>
<evidence type="ECO:0000313" key="3">
    <source>
        <dbReference type="Proteomes" id="UP000008021"/>
    </source>
</evidence>
<reference evidence="2" key="1">
    <citation type="submission" date="2015-04" db="UniProtKB">
        <authorList>
            <consortium name="EnsemblPlants"/>
        </authorList>
    </citation>
    <scope>IDENTIFICATION</scope>
</reference>
<dbReference type="Gramene" id="OMERI03G02250.1">
    <property type="protein sequence ID" value="OMERI03G02250.1"/>
    <property type="gene ID" value="OMERI03G02250"/>
</dbReference>
<dbReference type="HOGENOM" id="CLU_1646385_0_0_1"/>
<protein>
    <submittedName>
        <fullName evidence="2">Uncharacterized protein</fullName>
    </submittedName>
</protein>
<accession>A0A0E0CUN5</accession>
<keyword evidence="3" id="KW-1185">Reference proteome</keyword>
<reference evidence="2" key="2">
    <citation type="submission" date="2018-05" db="EMBL/GenBank/DDBJ databases">
        <title>OmerRS3 (Oryza meridionalis Reference Sequence Version 3).</title>
        <authorList>
            <person name="Zhang J."/>
            <person name="Kudrna D."/>
            <person name="Lee S."/>
            <person name="Talag J."/>
            <person name="Welchert J."/>
            <person name="Wing R.A."/>
        </authorList>
    </citation>
    <scope>NUCLEOTIDE SEQUENCE [LARGE SCALE GENOMIC DNA]</scope>
    <source>
        <strain evidence="2">cv. OR44</strain>
    </source>
</reference>
<feature type="region of interest" description="Disordered" evidence="1">
    <location>
        <begin position="67"/>
        <end position="149"/>
    </location>
</feature>
<dbReference type="AlphaFoldDB" id="A0A0E0CUN5"/>
<evidence type="ECO:0000256" key="1">
    <source>
        <dbReference type="SAM" id="MobiDB-lite"/>
    </source>
</evidence>
<dbReference type="Proteomes" id="UP000008021">
    <property type="component" value="Chromosome 3"/>
</dbReference>
<sequence length="161" mass="15794">MRRLLRNHWHIKDSQYCQPSQKSTAKFTKNLQPKLALLFTKNPPQSPLLQLPAEALPLPVLLHAGGGAGAAGRGSASAAAAGGGAGAAGRGSDSRAAAGDSAAAARGPAAGGAAGAAGGGAESGTTTTSCASIGRIGDDPSRRGIMRGSGSAKCKTLGYYP</sequence>
<feature type="compositionally biased region" description="Gly residues" evidence="1">
    <location>
        <begin position="109"/>
        <end position="122"/>
    </location>
</feature>
<name>A0A0E0CUN5_9ORYZ</name>
<feature type="compositionally biased region" description="Low complexity" evidence="1">
    <location>
        <begin position="90"/>
        <end position="108"/>
    </location>
</feature>
<organism evidence="2">
    <name type="scientific">Oryza meridionalis</name>
    <dbReference type="NCBI Taxonomy" id="40149"/>
    <lineage>
        <taxon>Eukaryota</taxon>
        <taxon>Viridiplantae</taxon>
        <taxon>Streptophyta</taxon>
        <taxon>Embryophyta</taxon>
        <taxon>Tracheophyta</taxon>
        <taxon>Spermatophyta</taxon>
        <taxon>Magnoliopsida</taxon>
        <taxon>Liliopsida</taxon>
        <taxon>Poales</taxon>
        <taxon>Poaceae</taxon>
        <taxon>BOP clade</taxon>
        <taxon>Oryzoideae</taxon>
        <taxon>Oryzeae</taxon>
        <taxon>Oryzinae</taxon>
        <taxon>Oryza</taxon>
    </lineage>
</organism>
<dbReference type="EnsemblPlants" id="OMERI03G02250.1">
    <property type="protein sequence ID" value="OMERI03G02250.1"/>
    <property type="gene ID" value="OMERI03G02250"/>
</dbReference>
<evidence type="ECO:0000313" key="2">
    <source>
        <dbReference type="EnsemblPlants" id="OMERI03G02250.1"/>
    </source>
</evidence>